<organism evidence="1 2">
    <name type="scientific">Anaerosacchariphilus polymeriproducens</name>
    <dbReference type="NCBI Taxonomy" id="1812858"/>
    <lineage>
        <taxon>Bacteria</taxon>
        <taxon>Bacillati</taxon>
        <taxon>Bacillota</taxon>
        <taxon>Clostridia</taxon>
        <taxon>Lachnospirales</taxon>
        <taxon>Lachnospiraceae</taxon>
        <taxon>Anaerosacchariphilus</taxon>
    </lineage>
</organism>
<proteinExistence type="predicted"/>
<dbReference type="OrthoDB" id="9046326at2"/>
<dbReference type="RefSeq" id="WP_115480895.1">
    <property type="nucleotide sequence ID" value="NZ_QRCT01000012.1"/>
</dbReference>
<accession>A0A371AYN5</accession>
<dbReference type="InterPro" id="IPR036514">
    <property type="entry name" value="SGNH_hydro_sf"/>
</dbReference>
<protein>
    <submittedName>
        <fullName evidence="1">Uncharacterized protein</fullName>
    </submittedName>
</protein>
<dbReference type="EMBL" id="QRCT01000012">
    <property type="protein sequence ID" value="RDU24663.1"/>
    <property type="molecule type" value="Genomic_DNA"/>
</dbReference>
<dbReference type="AlphaFoldDB" id="A0A371AYN5"/>
<name>A0A371AYN5_9FIRM</name>
<evidence type="ECO:0000313" key="2">
    <source>
        <dbReference type="Proteomes" id="UP000255036"/>
    </source>
</evidence>
<reference evidence="1 2" key="1">
    <citation type="submission" date="2018-07" db="EMBL/GenBank/DDBJ databases">
        <title>Anaerosacharophilus polymeroproducens gen. nov. sp. nov., an anaerobic bacterium isolated from salt field.</title>
        <authorList>
            <person name="Kim W."/>
            <person name="Yang S.-H."/>
            <person name="Oh J."/>
            <person name="Lee J.-H."/>
            <person name="Kwon K.K."/>
        </authorList>
    </citation>
    <scope>NUCLEOTIDE SEQUENCE [LARGE SCALE GENOMIC DNA]</scope>
    <source>
        <strain evidence="1 2">MCWD5</strain>
    </source>
</reference>
<keyword evidence="2" id="KW-1185">Reference proteome</keyword>
<dbReference type="SUPFAM" id="SSF52266">
    <property type="entry name" value="SGNH hydrolase"/>
    <property type="match status" value="1"/>
</dbReference>
<evidence type="ECO:0000313" key="1">
    <source>
        <dbReference type="EMBL" id="RDU24663.1"/>
    </source>
</evidence>
<sequence>MNSYMEKLTQVLQAEDESGLELLRLMQLQLFSEDDTNIMTSNIPKTEKDENGFHAIGTWHPAKQDEEIVFKRIVQSDSVFWESTCGQFKLRKKEVDKRVCFIGESVAAGMFFTPAITPAKVLSNYLKVNSNHLWEVMDLTKNCMNAGALIETCKNSLQLKPDYIVIVAGNNWFSDLMVEHNGAFSRRKKYADSIDKNGLLGVIETYRKNTKKLAKNIMKQINNMAADNRKTKFIFAIPPLNYFDWERRVPLHWLNNDKTLEWYQNYRLAIESYNTRNFESALKFGKRMYEIDEGYNSTSSRIIANCYTALGKNEDAYKYFESECDNSLIFDEFTSFPGVSTFIRREYNENNSSCPNIEFIDLEKILIEYSGITVLGKKVFVDYCHLNPEGFHIVMAPIASLIINSVNDNKKDWTYLIENTSSLETDPSALAVSYFCAALYNSHLNRPVTYEFDIKKYCDLFQKAVDYDKTVLDIMELYVKARSCAKGAGFTLSKSGQKLFELMNSPLDFPVAQEAPGVDALTIEAICRTLEDNGYKGNNLRKEYQTPYIKALDRGIDLTEPAYIEWINSHIRMAMDSENGTRRILPFYRSWWPSSFFSLVADGEQDLKVELTCRLPIGNSRKNNTVQVFINNHEVGTMTVNTMWTKQSFVISSEVIRKGFNRLSIEWPIIQQNEKQKLLELKQRYYKGLNVDFFPILGEVHSFIVQKYGINQ</sequence>
<dbReference type="Gene3D" id="3.40.50.1110">
    <property type="entry name" value="SGNH hydrolase"/>
    <property type="match status" value="1"/>
</dbReference>
<dbReference type="Proteomes" id="UP000255036">
    <property type="component" value="Unassembled WGS sequence"/>
</dbReference>
<comment type="caution">
    <text evidence="1">The sequence shown here is derived from an EMBL/GenBank/DDBJ whole genome shotgun (WGS) entry which is preliminary data.</text>
</comment>
<gene>
    <name evidence="1" type="ORF">DWV06_04135</name>
</gene>